<keyword evidence="2" id="KW-1185">Reference proteome</keyword>
<dbReference type="Proteomes" id="UP000182894">
    <property type="component" value="Unassembled WGS sequence"/>
</dbReference>
<organism evidence="1 2">
    <name type="scientific">Pseudomonas abietaniphila</name>
    <dbReference type="NCBI Taxonomy" id="89065"/>
    <lineage>
        <taxon>Bacteria</taxon>
        <taxon>Pseudomonadati</taxon>
        <taxon>Pseudomonadota</taxon>
        <taxon>Gammaproteobacteria</taxon>
        <taxon>Pseudomonadales</taxon>
        <taxon>Pseudomonadaceae</taxon>
        <taxon>Pseudomonas</taxon>
    </lineage>
</organism>
<dbReference type="AlphaFoldDB" id="A0A1G8QUA1"/>
<evidence type="ECO:0000313" key="2">
    <source>
        <dbReference type="Proteomes" id="UP000182894"/>
    </source>
</evidence>
<dbReference type="RefSeq" id="WP_074758183.1">
    <property type="nucleotide sequence ID" value="NZ_FNCO01000021.1"/>
</dbReference>
<evidence type="ECO:0000313" key="1">
    <source>
        <dbReference type="EMBL" id="SDJ08231.1"/>
    </source>
</evidence>
<reference evidence="2" key="1">
    <citation type="submission" date="2016-10" db="EMBL/GenBank/DDBJ databases">
        <authorList>
            <person name="Varghese N."/>
            <person name="Submissions S."/>
        </authorList>
    </citation>
    <scope>NUCLEOTIDE SEQUENCE [LARGE SCALE GENOMIC DNA]</scope>
    <source>
        <strain evidence="2">ATCC 700689</strain>
    </source>
</reference>
<dbReference type="EMBL" id="FNCO01000021">
    <property type="protein sequence ID" value="SDJ08231.1"/>
    <property type="molecule type" value="Genomic_DNA"/>
</dbReference>
<accession>A0A1G8QUA1</accession>
<sequence>MHFQKSVDTTSREEMIAFLSGHFRYDTMRAWNKCQSYALNVKVHRLGLSTEQCSKAYDILQVEGLWESLNECIHEFEQEHEGRFTICSNGRSSGYLVLLQSEYRLTGHQSYCRSCYQRNFKLCALNDNRCGRCGADGEKGRVNYQTPPKELVTHHAGIDEDADFDEWSLEQLQDRVKLVDGFDKACDQVRERFIDLLSEEIVEETFYVPQKRMVLKSA</sequence>
<name>A0A1G8QUA1_9PSED</name>
<protein>
    <submittedName>
        <fullName evidence="1">Uncharacterized protein</fullName>
    </submittedName>
</protein>
<proteinExistence type="predicted"/>
<gene>
    <name evidence="1" type="ORF">SAMN05216605_12164</name>
</gene>